<keyword evidence="3" id="KW-1185">Reference proteome</keyword>
<dbReference type="EMBL" id="FUXA01000016">
    <property type="protein sequence ID" value="SJZ99195.1"/>
    <property type="molecule type" value="Genomic_DNA"/>
</dbReference>
<dbReference type="RefSeq" id="WP_078788075.1">
    <property type="nucleotide sequence ID" value="NZ_FMTO01000014.1"/>
</dbReference>
<name>A0A1T4Q614_9FIRM</name>
<gene>
    <name evidence="2" type="ORF">SAMN02745110_02283</name>
</gene>
<dbReference type="InterPro" id="IPR011260">
    <property type="entry name" value="RNAP_asu_C"/>
</dbReference>
<evidence type="ECO:0000313" key="3">
    <source>
        <dbReference type="Proteomes" id="UP000189857"/>
    </source>
</evidence>
<dbReference type="AlphaFoldDB" id="A0A1T4Q614"/>
<protein>
    <recommendedName>
        <fullName evidence="1">RNA polymerase alpha subunit C-terminal domain-containing protein</fullName>
    </recommendedName>
</protein>
<feature type="domain" description="RNA polymerase alpha subunit C-terminal" evidence="1">
    <location>
        <begin position="31"/>
        <end position="71"/>
    </location>
</feature>
<evidence type="ECO:0000313" key="2">
    <source>
        <dbReference type="EMBL" id="SJZ99195.1"/>
    </source>
</evidence>
<organism evidence="2 3">
    <name type="scientific">Eubacterium ruminantium</name>
    <dbReference type="NCBI Taxonomy" id="42322"/>
    <lineage>
        <taxon>Bacteria</taxon>
        <taxon>Bacillati</taxon>
        <taxon>Bacillota</taxon>
        <taxon>Clostridia</taxon>
        <taxon>Eubacteriales</taxon>
        <taxon>Eubacteriaceae</taxon>
        <taxon>Eubacterium</taxon>
    </lineage>
</organism>
<sequence length="116" mass="13678">MTDFQRDMEIITQNVKVVNNGKLRFSFRHLNRIVQDSVKELELKQRTENVLMRNGIMTVGDLFKNLSKVKNLRGGGEVTAKNVNTMFMSYYYDSLNDAERNEFWTDMYENTFTMAM</sequence>
<reference evidence="2 3" key="1">
    <citation type="submission" date="2017-02" db="EMBL/GenBank/DDBJ databases">
        <authorList>
            <person name="Peterson S.W."/>
        </authorList>
    </citation>
    <scope>NUCLEOTIDE SEQUENCE [LARGE SCALE GENOMIC DNA]</scope>
    <source>
        <strain evidence="2 3">ATCC 17233</strain>
    </source>
</reference>
<dbReference type="Gene3D" id="1.10.150.20">
    <property type="entry name" value="5' to 3' exonuclease, C-terminal subdomain"/>
    <property type="match status" value="1"/>
</dbReference>
<evidence type="ECO:0000259" key="1">
    <source>
        <dbReference type="Pfam" id="PF03118"/>
    </source>
</evidence>
<accession>A0A1T4Q614</accession>
<dbReference type="Pfam" id="PF03118">
    <property type="entry name" value="RNA_pol_A_CTD"/>
    <property type="match status" value="1"/>
</dbReference>
<dbReference type="Proteomes" id="UP000189857">
    <property type="component" value="Unassembled WGS sequence"/>
</dbReference>
<proteinExistence type="predicted"/>
<dbReference type="SUPFAM" id="SSF47789">
    <property type="entry name" value="C-terminal domain of RNA polymerase alpha subunit"/>
    <property type="match status" value="1"/>
</dbReference>